<evidence type="ECO:0000256" key="4">
    <source>
        <dbReference type="ARBA" id="ARBA00023069"/>
    </source>
</evidence>
<dbReference type="InterPro" id="IPR053879">
    <property type="entry name" value="HYDIN_VesB_CFA65-like_Ig"/>
</dbReference>
<name>A0A8C5X688_9PASS</name>
<dbReference type="OrthoDB" id="442692at2759"/>
<comment type="subcellular location">
    <subcellularLocation>
        <location evidence="1">Cell projection</location>
        <location evidence="1">Cilium</location>
    </subcellularLocation>
    <subcellularLocation>
        <location evidence="2">Cytoplasm</location>
    </subcellularLocation>
</comment>
<dbReference type="PANTHER" id="PTHR23053">
    <property type="entry name" value="DLEC1 DELETED IN LUNG AND ESOPHAGEAL CANCER 1"/>
    <property type="match status" value="1"/>
</dbReference>
<protein>
    <recommendedName>
        <fullName evidence="7">HYDIN/VesB/CFA65-like Ig-like domain-containing protein</fullName>
    </recommendedName>
</protein>
<dbReference type="AlphaFoldDB" id="A0A8C5X688"/>
<keyword evidence="4" id="KW-0969">Cilium</keyword>
<dbReference type="GO" id="GO:1904158">
    <property type="term" value="P:axonemal central apparatus assembly"/>
    <property type="evidence" value="ECO:0007669"/>
    <property type="project" value="TreeGrafter"/>
</dbReference>
<feature type="domain" description="HYDIN/VesB/CFA65-like Ig-like" evidence="7">
    <location>
        <begin position="445"/>
        <end position="545"/>
    </location>
</feature>
<dbReference type="PANTHER" id="PTHR23053:SF0">
    <property type="entry name" value="HYDROCEPHALUS-INDUCING PROTEIN HOMOLOG"/>
    <property type="match status" value="1"/>
</dbReference>
<feature type="signal peptide" evidence="6">
    <location>
        <begin position="1"/>
        <end position="17"/>
    </location>
</feature>
<keyword evidence="3" id="KW-0963">Cytoplasm</keyword>
<organism evidence="8 9">
    <name type="scientific">Malurus cyaneus samueli</name>
    <dbReference type="NCBI Taxonomy" id="2593467"/>
    <lineage>
        <taxon>Eukaryota</taxon>
        <taxon>Metazoa</taxon>
        <taxon>Chordata</taxon>
        <taxon>Craniata</taxon>
        <taxon>Vertebrata</taxon>
        <taxon>Euteleostomi</taxon>
        <taxon>Archelosauria</taxon>
        <taxon>Archosauria</taxon>
        <taxon>Dinosauria</taxon>
        <taxon>Saurischia</taxon>
        <taxon>Theropoda</taxon>
        <taxon>Coelurosauria</taxon>
        <taxon>Aves</taxon>
        <taxon>Neognathae</taxon>
        <taxon>Neoaves</taxon>
        <taxon>Telluraves</taxon>
        <taxon>Australaves</taxon>
        <taxon>Passeriformes</taxon>
        <taxon>Meliphagoidea</taxon>
        <taxon>Maluridae</taxon>
        <taxon>Malurus</taxon>
    </lineage>
</organism>
<evidence type="ECO:0000256" key="2">
    <source>
        <dbReference type="ARBA" id="ARBA00004496"/>
    </source>
</evidence>
<evidence type="ECO:0000313" key="8">
    <source>
        <dbReference type="Ensembl" id="ENSMCSP00000013890.1"/>
    </source>
</evidence>
<dbReference type="Proteomes" id="UP000694560">
    <property type="component" value="Unplaced"/>
</dbReference>
<feature type="chain" id="PRO_5034658167" description="HYDIN/VesB/CFA65-like Ig-like domain-containing protein" evidence="6">
    <location>
        <begin position="18"/>
        <end position="700"/>
    </location>
</feature>
<reference evidence="8" key="2">
    <citation type="submission" date="2025-09" db="UniProtKB">
        <authorList>
            <consortium name="Ensembl"/>
        </authorList>
    </citation>
    <scope>IDENTIFICATION</scope>
</reference>
<dbReference type="GO" id="GO:0005930">
    <property type="term" value="C:axoneme"/>
    <property type="evidence" value="ECO:0007669"/>
    <property type="project" value="TreeGrafter"/>
</dbReference>
<sequence>MCVLLYIINLVMLNISAGNFQGFQNVLVAVITNYSSLTPSAFQKEMSLTTEQRMARTKKLTLPKIVQPQEKSETSHDKFSAVQSSLQPFPPELVFQSYIPGEVYEVPLVLRNRDLVPQLVRITMESSPYFQLVGPSGAYRKVPPGLSVTVRILFTPGQNKDYFHQLLCVTEREEIIVPIRAIGARAFLDFPDQLDFSVCPVKYSTQKVLLVHNRGNRAAFLISLFCSPFSVVPAMGTLEVGDFMQVTVEFLPLQIGEYSTSLVVHYDTGEDVHTNLLGIAVDAHISLDTNSLTVKKTHITLTSCTTVLIHNQSDFTARFQWKAFDSEKEEEQLKHYHRLSRQEKDKLYGFLKRSRVDTTCRERFALLSRTLRRERAKVREDPMLFHSDIFLLEPKEGEVRPNCSAEINVFFKPQEARVYQQMVYCDISGRETRLPLFLTGEGLGPQLRFNFEELNIGEVFIKAVNRYEAVLINKGPIEAPFSLIPPTTAMGSCFTFLPQKGIVAPEKLQAIRLTFLPTVLGEFKEKFSFSVTGAPETPLTLTIRGFVMPPTLHFDVSALRFGDVSCGFPRTLKCCLSNTSMASADFNLRVPGDGLGEPSVSSSVQMFRTDRQAWNKRAQGVMRPREFTINPSTGIVRALGSQDIEVTLCSNTAREYKLELVVDVEGVGKKMLALPITARYQHFPCSCPQAPPELMAHWDC</sequence>
<feature type="domain" description="HYDIN/VesB/CFA65-like Ig-like" evidence="7">
    <location>
        <begin position="187"/>
        <end position="276"/>
    </location>
</feature>
<keyword evidence="9" id="KW-1185">Reference proteome</keyword>
<keyword evidence="5" id="KW-0966">Cell projection</keyword>
<dbReference type="Ensembl" id="ENSMCST00000014250.1">
    <property type="protein sequence ID" value="ENSMCSP00000013890.1"/>
    <property type="gene ID" value="ENSMCSG00000009809.1"/>
</dbReference>
<dbReference type="InterPro" id="IPR033305">
    <property type="entry name" value="Hydin-like"/>
</dbReference>
<keyword evidence="6" id="KW-0732">Signal</keyword>
<proteinExistence type="predicted"/>
<dbReference type="Gene3D" id="2.60.40.10">
    <property type="entry name" value="Immunoglobulins"/>
    <property type="match status" value="5"/>
</dbReference>
<evidence type="ECO:0000259" key="7">
    <source>
        <dbReference type="Pfam" id="PF22544"/>
    </source>
</evidence>
<dbReference type="GO" id="GO:0003341">
    <property type="term" value="P:cilium movement"/>
    <property type="evidence" value="ECO:0007669"/>
    <property type="project" value="TreeGrafter"/>
</dbReference>
<dbReference type="Pfam" id="PF22544">
    <property type="entry name" value="HYDIN_VesB_CFA65-like_Ig"/>
    <property type="match status" value="2"/>
</dbReference>
<evidence type="ECO:0000313" key="9">
    <source>
        <dbReference type="Proteomes" id="UP000694560"/>
    </source>
</evidence>
<evidence type="ECO:0000256" key="1">
    <source>
        <dbReference type="ARBA" id="ARBA00004138"/>
    </source>
</evidence>
<accession>A0A8C5X688</accession>
<reference evidence="8" key="1">
    <citation type="submission" date="2025-08" db="UniProtKB">
        <authorList>
            <consortium name="Ensembl"/>
        </authorList>
    </citation>
    <scope>IDENTIFICATION</scope>
</reference>
<dbReference type="InterPro" id="IPR013783">
    <property type="entry name" value="Ig-like_fold"/>
</dbReference>
<evidence type="ECO:0000256" key="6">
    <source>
        <dbReference type="SAM" id="SignalP"/>
    </source>
</evidence>
<evidence type="ECO:0000256" key="5">
    <source>
        <dbReference type="ARBA" id="ARBA00023273"/>
    </source>
</evidence>
<evidence type="ECO:0000256" key="3">
    <source>
        <dbReference type="ARBA" id="ARBA00022490"/>
    </source>
</evidence>